<dbReference type="GO" id="GO:0065002">
    <property type="term" value="P:intracellular protein transmembrane transport"/>
    <property type="evidence" value="ECO:0007669"/>
    <property type="project" value="UniProtKB-UniRule"/>
</dbReference>
<dbReference type="InterPro" id="IPR022645">
    <property type="entry name" value="SecD/SecF_bac"/>
</dbReference>
<reference evidence="16 17" key="1">
    <citation type="submission" date="2018-08" db="EMBL/GenBank/DDBJ databases">
        <title>A genome reference for cultivated species of the human gut microbiota.</title>
        <authorList>
            <person name="Zou Y."/>
            <person name="Xue W."/>
            <person name="Luo G."/>
        </authorList>
    </citation>
    <scope>NUCLEOTIDE SEQUENCE [LARGE SCALE GENOMIC DNA]</scope>
    <source>
        <strain evidence="15 16">TF05-11AC</strain>
        <strain evidence="14 17">TM09-12</strain>
    </source>
</reference>
<evidence type="ECO:0000313" key="14">
    <source>
        <dbReference type="EMBL" id="RGJ00350.1"/>
    </source>
</evidence>
<dbReference type="Proteomes" id="UP000263014">
    <property type="component" value="Unassembled WGS sequence"/>
</dbReference>
<evidence type="ECO:0000259" key="12">
    <source>
        <dbReference type="Pfam" id="PF22599"/>
    </source>
</evidence>
<sequence>MKPGRKSLAAMLLLLVISAAVVWFGMGDEMKGARDMRFGIDIRGGVEAVFEPVGLDRAPTEAEVTAARNIMESRLDDRNILDREVTADTDRGYVIVRFPWKSGETQFNPEVAIAELGEMANLTFRDEAGTIMLEGKDVSTSSPVESGGNGPRQYAVELHFTEEGAEKFADATGKLTGQRMGIFMDDTIISNPVVKDRITGGNAIIDGMESYEQAKELSDKINAGALPYSMATRNFSTISPSLGASALDIMVAAGIGAFVLICVFMVVKYRLPGFVACLGLAFQTCLQLLAISVPQYTLTLPGIAGIILSLGMAVDANVIINERIGEELRDGASLKDAVLAGYKRAYSSVMDGNITSAIVAAILMLFGSGPMLSFGYTLLAGIIINVVIGVYYSKVILLSFVKEGRFSAAGWFRYKKEQRIYQFMKYKKVWLSISAAALFVGFLGLARNGVSLDTQFTGGTTLNYEIREVTDSERLAASLGEELGRNVSVRFTREDGQGRQSMVVTFSGKEGISPQEQRQATDLIHREYGELEAALSETYSVQPYIGQQALNRSMIAMGLAAVLITLYVWIRFSILSGLSAGLAAMAALVHDVLIVFAVFLVFSIPLNDAFVAVVLTIIGYSINDTIVIYDRIRENMRKGEGKEVYRLVDMSVSQSLSRSVYTSVTTVIGVLILVAVSWYYQIPSIFEFSLPMLFGIISGCFSSVCIASILWALWVKKREAWQTETAEPDGI</sequence>
<dbReference type="NCBIfam" id="TIGR01129">
    <property type="entry name" value="secD"/>
    <property type="match status" value="1"/>
</dbReference>
<evidence type="ECO:0000256" key="10">
    <source>
        <dbReference type="HAMAP-Rule" id="MF_01464"/>
    </source>
</evidence>
<dbReference type="InterPro" id="IPR048634">
    <property type="entry name" value="SecD_SecF_C"/>
</dbReference>
<dbReference type="NCBIfam" id="TIGR00966">
    <property type="entry name" value="transloc_SecF"/>
    <property type="match status" value="1"/>
</dbReference>
<reference evidence="13 18" key="2">
    <citation type="submission" date="2019-09" db="EMBL/GenBank/DDBJ databases">
        <title>Draft genome sequencing of Hungatella hathewayi 123Y-2.</title>
        <authorList>
            <person name="Lv Q."/>
            <person name="Li S."/>
        </authorList>
    </citation>
    <scope>NUCLEOTIDE SEQUENCE [LARGE SCALE GENOMIC DNA]</scope>
    <source>
        <strain evidence="13 18">123Y-2</strain>
    </source>
</reference>
<dbReference type="NCBIfam" id="TIGR00916">
    <property type="entry name" value="2A0604s01"/>
    <property type="match status" value="1"/>
</dbReference>
<feature type="transmembrane region" description="Helical" evidence="9">
    <location>
        <begin position="429"/>
        <end position="446"/>
    </location>
</feature>
<feature type="transmembrane region" description="Helical" evidence="9">
    <location>
        <begin position="549"/>
        <end position="570"/>
    </location>
</feature>
<evidence type="ECO:0000256" key="8">
    <source>
        <dbReference type="ARBA" id="ARBA00023136"/>
    </source>
</evidence>
<comment type="subunit">
    <text evidence="10">Forms a complex with SecD. Part of the essential Sec protein translocation apparatus which comprises SecA, SecYEG and auxiliary proteins SecDF. Other proteins may also be involved.</text>
</comment>
<dbReference type="HAMAP" id="MF_01464_B">
    <property type="entry name" value="SecF_B"/>
    <property type="match status" value="1"/>
</dbReference>
<dbReference type="OrthoDB" id="9805019at2"/>
<keyword evidence="5 9" id="KW-0653">Protein transport</keyword>
<proteinExistence type="inferred from homology"/>
<dbReference type="AlphaFoldDB" id="A0A174SRD0"/>
<evidence type="ECO:0000256" key="9">
    <source>
        <dbReference type="HAMAP-Rule" id="MF_01463"/>
    </source>
</evidence>
<dbReference type="Gene3D" id="1.20.1640.10">
    <property type="entry name" value="Multidrug efflux transporter AcrB transmembrane domain"/>
    <property type="match status" value="2"/>
</dbReference>
<dbReference type="PRINTS" id="PR01755">
    <property type="entry name" value="SECFTRNLCASE"/>
</dbReference>
<comment type="caution">
    <text evidence="9">Lacks conserved residue(s) required for the propagation of feature annotation.</text>
</comment>
<dbReference type="EMBL" id="WNME01000025">
    <property type="protein sequence ID" value="MUB66379.1"/>
    <property type="molecule type" value="Genomic_DNA"/>
</dbReference>
<evidence type="ECO:0000313" key="13">
    <source>
        <dbReference type="EMBL" id="MUB66379.1"/>
    </source>
</evidence>
<name>A0A174SRD0_9FIRM</name>
<dbReference type="InterPro" id="IPR054384">
    <property type="entry name" value="SecDF_P1_head"/>
</dbReference>
<evidence type="ECO:0000256" key="4">
    <source>
        <dbReference type="ARBA" id="ARBA00022692"/>
    </source>
</evidence>
<feature type="transmembrane region" description="Helical" evidence="9">
    <location>
        <begin position="660"/>
        <end position="680"/>
    </location>
</feature>
<evidence type="ECO:0000313" key="18">
    <source>
        <dbReference type="Proteomes" id="UP000434223"/>
    </source>
</evidence>
<feature type="transmembrane region" description="Helical" evidence="9">
    <location>
        <begin position="582"/>
        <end position="604"/>
    </location>
</feature>
<comment type="caution">
    <text evidence="14">The sequence shown here is derived from an EMBL/GenBank/DDBJ whole genome shotgun (WGS) entry which is preliminary data.</text>
</comment>
<feature type="transmembrane region" description="Helical" evidence="9">
    <location>
        <begin position="299"/>
        <end position="320"/>
    </location>
</feature>
<dbReference type="Gene3D" id="3.30.1360.200">
    <property type="match status" value="1"/>
</dbReference>
<keyword evidence="6 9" id="KW-1133">Transmembrane helix</keyword>
<keyword evidence="4 9" id="KW-0812">Transmembrane</keyword>
<comment type="function">
    <text evidence="9">Part of the Sec protein translocase complex. Interacts with the SecYEG preprotein conducting channel. SecDF uses the proton motive force (PMF) to complete protein translocation after the ATP-dependent function of SecA.</text>
</comment>
<evidence type="ECO:0000313" key="16">
    <source>
        <dbReference type="Proteomes" id="UP000261257"/>
    </source>
</evidence>
<evidence type="ECO:0000256" key="7">
    <source>
        <dbReference type="ARBA" id="ARBA00023010"/>
    </source>
</evidence>
<dbReference type="PANTHER" id="PTHR30081">
    <property type="entry name" value="PROTEIN-EXPORT MEMBRANE PROTEIN SEC"/>
    <property type="match status" value="1"/>
</dbReference>
<evidence type="ECO:0000256" key="2">
    <source>
        <dbReference type="ARBA" id="ARBA00022448"/>
    </source>
</evidence>
<evidence type="ECO:0000256" key="1">
    <source>
        <dbReference type="ARBA" id="ARBA00004651"/>
    </source>
</evidence>
<evidence type="ECO:0000313" key="15">
    <source>
        <dbReference type="EMBL" id="RGM03397.1"/>
    </source>
</evidence>
<dbReference type="Pfam" id="PF02355">
    <property type="entry name" value="SecD_SecF_C"/>
    <property type="match status" value="2"/>
</dbReference>
<feature type="domain" description="SecDF P1 head subdomain" evidence="12">
    <location>
        <begin position="131"/>
        <end position="227"/>
    </location>
</feature>
<keyword evidence="8 9" id="KW-0472">Membrane</keyword>
<feature type="domain" description="Protein export membrane protein SecD/SecF C-terminal" evidence="11">
    <location>
        <begin position="532"/>
        <end position="716"/>
    </location>
</feature>
<evidence type="ECO:0000313" key="17">
    <source>
        <dbReference type="Proteomes" id="UP000263014"/>
    </source>
</evidence>
<dbReference type="HAMAP" id="MF_01463_B">
    <property type="entry name" value="SecD_B"/>
    <property type="match status" value="1"/>
</dbReference>
<keyword evidence="2 9" id="KW-0813">Transport</keyword>
<dbReference type="EMBL" id="QSON01000011">
    <property type="protein sequence ID" value="RGJ00350.1"/>
    <property type="molecule type" value="Genomic_DNA"/>
</dbReference>
<comment type="similarity">
    <text evidence="9">Belongs to the SecD/SecF family. SecD subfamily.</text>
</comment>
<dbReference type="SUPFAM" id="SSF82866">
    <property type="entry name" value="Multidrug efflux transporter AcrB transmembrane domain"/>
    <property type="match status" value="2"/>
</dbReference>
<dbReference type="Proteomes" id="UP000434223">
    <property type="component" value="Unassembled WGS sequence"/>
</dbReference>
<dbReference type="PANTHER" id="PTHR30081:SF1">
    <property type="entry name" value="PROTEIN TRANSLOCASE SUBUNIT SECD"/>
    <property type="match status" value="1"/>
</dbReference>
<organism evidence="14 17">
    <name type="scientific">Hungatella hathewayi</name>
    <dbReference type="NCBI Taxonomy" id="154046"/>
    <lineage>
        <taxon>Bacteria</taxon>
        <taxon>Bacillati</taxon>
        <taxon>Bacillota</taxon>
        <taxon>Clostridia</taxon>
        <taxon>Lachnospirales</taxon>
        <taxon>Lachnospiraceae</taxon>
        <taxon>Hungatella</taxon>
    </lineage>
</organism>
<dbReference type="InterPro" id="IPR005791">
    <property type="entry name" value="SecD"/>
</dbReference>
<comment type="subunit">
    <text evidence="9">Forms a complex with SecF. Part of the essential Sec protein translocation apparatus which comprises SecA, SecYEG and auxiliary proteins SecDF. Other proteins may also be involved.</text>
</comment>
<evidence type="ECO:0000256" key="6">
    <source>
        <dbReference type="ARBA" id="ARBA00022989"/>
    </source>
</evidence>
<dbReference type="GO" id="GO:0015450">
    <property type="term" value="F:protein-transporting ATPase activity"/>
    <property type="evidence" value="ECO:0007669"/>
    <property type="project" value="InterPro"/>
</dbReference>
<evidence type="ECO:0000256" key="3">
    <source>
        <dbReference type="ARBA" id="ARBA00022475"/>
    </source>
</evidence>
<keyword evidence="7 9" id="KW-0811">Translocation</keyword>
<feature type="transmembrane region" description="Helical" evidence="9">
    <location>
        <begin position="692"/>
        <end position="714"/>
    </location>
</feature>
<comment type="subcellular location">
    <subcellularLocation>
        <location evidence="1 9">Cell membrane</location>
        <topology evidence="1 9">Multi-pass membrane protein</topology>
    </subcellularLocation>
</comment>
<protein>
    <recommendedName>
        <fullName evidence="9 10">Multifunctional fusion protein</fullName>
    </recommendedName>
    <domain>
        <recommendedName>
            <fullName evidence="9">Protein translocase subunit SecD</fullName>
        </recommendedName>
    </domain>
    <domain>
        <recommendedName>
            <fullName evidence="10">Protein-export membrane protein SecF</fullName>
        </recommendedName>
    </domain>
</protein>
<comment type="similarity">
    <text evidence="10">Belongs to the SecD/SecF family. SecF subfamily.</text>
</comment>
<dbReference type="InterPro" id="IPR005665">
    <property type="entry name" value="SecF_bac"/>
</dbReference>
<dbReference type="GO" id="GO:0006605">
    <property type="term" value="P:protein targeting"/>
    <property type="evidence" value="ECO:0007669"/>
    <property type="project" value="UniProtKB-UniRule"/>
</dbReference>
<gene>
    <name evidence="10" type="primary">secF</name>
    <name evidence="9" type="synonym">secD</name>
    <name evidence="15" type="ORF">DXC39_15340</name>
    <name evidence="14" type="ORF">DXD79_21260</name>
    <name evidence="13" type="ORF">GNE07_25500</name>
</gene>
<dbReference type="InterPro" id="IPR055344">
    <property type="entry name" value="SecD_SecF_C_bact"/>
</dbReference>
<evidence type="ECO:0000256" key="5">
    <source>
        <dbReference type="ARBA" id="ARBA00022927"/>
    </source>
</evidence>
<feature type="transmembrane region" description="Helical" evidence="9">
    <location>
        <begin position="274"/>
        <end position="293"/>
    </location>
</feature>
<feature type="domain" description="Protein export membrane protein SecD/SecF C-terminal" evidence="11">
    <location>
        <begin position="229"/>
        <end position="401"/>
    </location>
</feature>
<dbReference type="GO" id="GO:0005886">
    <property type="term" value="C:plasma membrane"/>
    <property type="evidence" value="ECO:0007669"/>
    <property type="project" value="UniProtKB-SubCell"/>
</dbReference>
<accession>A0A174SRD0</accession>
<dbReference type="EMBL" id="QSSQ01000014">
    <property type="protein sequence ID" value="RGM03397.1"/>
    <property type="molecule type" value="Genomic_DNA"/>
</dbReference>
<dbReference type="Pfam" id="PF22599">
    <property type="entry name" value="SecDF_P1_head"/>
    <property type="match status" value="1"/>
</dbReference>
<dbReference type="InterPro" id="IPR022813">
    <property type="entry name" value="SecD/SecF_arch_bac"/>
</dbReference>
<dbReference type="Proteomes" id="UP000261257">
    <property type="component" value="Unassembled WGS sequence"/>
</dbReference>
<evidence type="ECO:0000259" key="11">
    <source>
        <dbReference type="Pfam" id="PF02355"/>
    </source>
</evidence>
<feature type="transmembrane region" description="Helical" evidence="9">
    <location>
        <begin position="610"/>
        <end position="629"/>
    </location>
</feature>
<feature type="transmembrane region" description="Helical" evidence="9">
    <location>
        <begin position="373"/>
        <end position="392"/>
    </location>
</feature>
<dbReference type="GO" id="GO:0043952">
    <property type="term" value="P:protein transport by the Sec complex"/>
    <property type="evidence" value="ECO:0007669"/>
    <property type="project" value="UniProtKB-UniRule"/>
</dbReference>
<dbReference type="RefSeq" id="WP_055650236.1">
    <property type="nucleotide sequence ID" value="NZ_CABJBJ010000033.1"/>
</dbReference>
<keyword evidence="3 9" id="KW-1003">Cell membrane</keyword>
<feature type="transmembrane region" description="Helical" evidence="9">
    <location>
        <begin position="349"/>
        <end position="367"/>
    </location>
</feature>
<feature type="transmembrane region" description="Helical" evidence="9">
    <location>
        <begin position="242"/>
        <end position="267"/>
    </location>
</feature>